<dbReference type="RefSeq" id="WP_345552458.1">
    <property type="nucleotide sequence ID" value="NZ_BAABRT010000031.1"/>
</dbReference>
<protein>
    <submittedName>
        <fullName evidence="1">Uncharacterized protein</fullName>
    </submittedName>
</protein>
<organism evidence="1 2">
    <name type="scientific">Microbulbifer aestuariivivens</name>
    <dbReference type="NCBI Taxonomy" id="1908308"/>
    <lineage>
        <taxon>Bacteria</taxon>
        <taxon>Pseudomonadati</taxon>
        <taxon>Pseudomonadota</taxon>
        <taxon>Gammaproteobacteria</taxon>
        <taxon>Cellvibrionales</taxon>
        <taxon>Microbulbiferaceae</taxon>
        <taxon>Microbulbifer</taxon>
    </lineage>
</organism>
<dbReference type="EMBL" id="BAABRT010000031">
    <property type="protein sequence ID" value="GAA5526184.1"/>
    <property type="molecule type" value="Genomic_DNA"/>
</dbReference>
<accession>A0ABP9WSS3</accession>
<gene>
    <name evidence="1" type="ORF">Maes01_02779</name>
</gene>
<name>A0ABP9WSS3_9GAMM</name>
<evidence type="ECO:0000313" key="1">
    <source>
        <dbReference type="EMBL" id="GAA5526184.1"/>
    </source>
</evidence>
<comment type="caution">
    <text evidence="1">The sequence shown here is derived from an EMBL/GenBank/DDBJ whole genome shotgun (WGS) entry which is preliminary data.</text>
</comment>
<sequence>MNIGLLGQNVGLALCNAFYIGEKTPEDELLVPFGIFFTENETNMVPFEANSQAEAIEMGRNVIAHNEEHWSGWCYGREGLVNLEDGSKHDAFIFEAKLKDMSKPLILIQLFEYPFRLSGKLIVNMPSELNNVFVQNRGLFVNSLHDGARSHKQGGPSWEKWEQLV</sequence>
<dbReference type="Proteomes" id="UP001408594">
    <property type="component" value="Unassembled WGS sequence"/>
</dbReference>
<proteinExistence type="predicted"/>
<evidence type="ECO:0000313" key="2">
    <source>
        <dbReference type="Proteomes" id="UP001408594"/>
    </source>
</evidence>
<keyword evidence="2" id="KW-1185">Reference proteome</keyword>
<reference evidence="1 2" key="1">
    <citation type="submission" date="2024-02" db="EMBL/GenBank/DDBJ databases">
        <title>Microbulbifer aestuariivivens NBRC 112533.</title>
        <authorList>
            <person name="Ichikawa N."/>
            <person name="Katano-Makiyama Y."/>
            <person name="Hidaka K."/>
        </authorList>
    </citation>
    <scope>NUCLEOTIDE SEQUENCE [LARGE SCALE GENOMIC DNA]</scope>
    <source>
        <strain evidence="1 2">NBRC 112533</strain>
    </source>
</reference>